<gene>
    <name evidence="1" type="ORF">CUNI_LOCUS2903</name>
</gene>
<dbReference type="OrthoDB" id="6049161at2759"/>
<protein>
    <submittedName>
        <fullName evidence="1">Uncharacterized protein</fullName>
    </submittedName>
</protein>
<organism evidence="1 2">
    <name type="scientific">Candidula unifasciata</name>
    <dbReference type="NCBI Taxonomy" id="100452"/>
    <lineage>
        <taxon>Eukaryota</taxon>
        <taxon>Metazoa</taxon>
        <taxon>Spiralia</taxon>
        <taxon>Lophotrochozoa</taxon>
        <taxon>Mollusca</taxon>
        <taxon>Gastropoda</taxon>
        <taxon>Heterobranchia</taxon>
        <taxon>Euthyneura</taxon>
        <taxon>Panpulmonata</taxon>
        <taxon>Eupulmonata</taxon>
        <taxon>Stylommatophora</taxon>
        <taxon>Helicina</taxon>
        <taxon>Helicoidea</taxon>
        <taxon>Geomitridae</taxon>
        <taxon>Candidula</taxon>
    </lineage>
</organism>
<name>A0A8S3YPH9_9EUPU</name>
<evidence type="ECO:0000313" key="2">
    <source>
        <dbReference type="Proteomes" id="UP000678393"/>
    </source>
</evidence>
<dbReference type="Proteomes" id="UP000678393">
    <property type="component" value="Unassembled WGS sequence"/>
</dbReference>
<proteinExistence type="predicted"/>
<reference evidence="1" key="1">
    <citation type="submission" date="2021-04" db="EMBL/GenBank/DDBJ databases">
        <authorList>
            <consortium name="Molecular Ecology Group"/>
        </authorList>
    </citation>
    <scope>NUCLEOTIDE SEQUENCE</scope>
</reference>
<evidence type="ECO:0000313" key="1">
    <source>
        <dbReference type="EMBL" id="CAG5117345.1"/>
    </source>
</evidence>
<dbReference type="AlphaFoldDB" id="A0A8S3YPH9"/>
<sequence>MTGNPDQGICIHNEDMSFKTPVSGAQLRIYTTRFGPEKAFNYFHDNFSKWCTRESIVSIELTSTHSFNDLDADYTFRFSFSNVSKDSIDRNYGMHSFRQCNRSEVLKPGETIHVYSQQYPTQTELPSACMLTFSTDTDEDHVEVCLQVKKVDKNENCKSSLVVSGFNTRFWPQSEVLGCDDTNSMLREKKEMCSGSKTLTLSLTRTSITDTGLDFIAVIKVKKHPCICSHQHVQAASVLLEVVG</sequence>
<comment type="caution">
    <text evidence="1">The sequence shown here is derived from an EMBL/GenBank/DDBJ whole genome shotgun (WGS) entry which is preliminary data.</text>
</comment>
<accession>A0A8S3YPH9</accession>
<keyword evidence="2" id="KW-1185">Reference proteome</keyword>
<dbReference type="EMBL" id="CAJHNH020000390">
    <property type="protein sequence ID" value="CAG5117345.1"/>
    <property type="molecule type" value="Genomic_DNA"/>
</dbReference>